<dbReference type="InterPro" id="IPR006379">
    <property type="entry name" value="HAD-SF_hydro_IIB"/>
</dbReference>
<accession>F1YZZ2</accession>
<name>F1YZZ2_9STRE</name>
<sequence>MKKIIFSDIDGTLINDRLEVTPRTVQSLKRAIANDTLFVPVSARMPLAIEPLINNISENSPIISYNGALIQNEDGETIDSITIDLEEVIQLCTFIEESSQNVYWNVYSNNNWLSQDKENFWIKREEKIVDIHSNESTINEISKLKEVHKLLIMGDTNEIIECEKILLRKFPDLSCSKSTPYYLEIMRKGINKGKAVKILADYYHIDLTDTIAFGDNFNDIDMLQTVGKGYVMLNAPQEVKQLIGNITNSNNFDGIAEVLEKMYP</sequence>
<protein>
    <submittedName>
        <fullName evidence="1">Cof-like hydrolase</fullName>
    </submittedName>
</protein>
<evidence type="ECO:0000313" key="1">
    <source>
        <dbReference type="EMBL" id="EGE54955.1"/>
    </source>
</evidence>
<dbReference type="GO" id="GO:0005829">
    <property type="term" value="C:cytosol"/>
    <property type="evidence" value="ECO:0007669"/>
    <property type="project" value="TreeGrafter"/>
</dbReference>
<dbReference type="InterPro" id="IPR023214">
    <property type="entry name" value="HAD_sf"/>
</dbReference>
<dbReference type="InterPro" id="IPR000150">
    <property type="entry name" value="Cof"/>
</dbReference>
<dbReference type="EMBL" id="AEUT02000001">
    <property type="protein sequence ID" value="EGE54955.1"/>
    <property type="molecule type" value="Genomic_DNA"/>
</dbReference>
<dbReference type="SFLD" id="SFLDG01144">
    <property type="entry name" value="C2.B.4:_PGP_Like"/>
    <property type="match status" value="1"/>
</dbReference>
<dbReference type="CDD" id="cd07516">
    <property type="entry name" value="HAD_Pase"/>
    <property type="match status" value="1"/>
</dbReference>
<dbReference type="SFLD" id="SFLDS00003">
    <property type="entry name" value="Haloacid_Dehalogenase"/>
    <property type="match status" value="1"/>
</dbReference>
<organism evidence="1 2">
    <name type="scientific">Streptococcus parauberis NCFD 2020</name>
    <dbReference type="NCBI Taxonomy" id="873447"/>
    <lineage>
        <taxon>Bacteria</taxon>
        <taxon>Bacillati</taxon>
        <taxon>Bacillota</taxon>
        <taxon>Bacilli</taxon>
        <taxon>Lactobacillales</taxon>
        <taxon>Streptococcaceae</taxon>
        <taxon>Streptococcus</taxon>
    </lineage>
</organism>
<dbReference type="PROSITE" id="PS01229">
    <property type="entry name" value="COF_2"/>
    <property type="match status" value="1"/>
</dbReference>
<dbReference type="PANTHER" id="PTHR10000">
    <property type="entry name" value="PHOSPHOSERINE PHOSPHATASE"/>
    <property type="match status" value="1"/>
</dbReference>
<dbReference type="InterPro" id="IPR036412">
    <property type="entry name" value="HAD-like_sf"/>
</dbReference>
<dbReference type="AlphaFoldDB" id="F1YZZ2"/>
<dbReference type="GO" id="GO:0000287">
    <property type="term" value="F:magnesium ion binding"/>
    <property type="evidence" value="ECO:0007669"/>
    <property type="project" value="TreeGrafter"/>
</dbReference>
<dbReference type="eggNOG" id="COG0561">
    <property type="taxonomic scope" value="Bacteria"/>
</dbReference>
<comment type="caution">
    <text evidence="1">The sequence shown here is derived from an EMBL/GenBank/DDBJ whole genome shotgun (WGS) entry which is preliminary data.</text>
</comment>
<dbReference type="RefSeq" id="WP_003105795.1">
    <property type="nucleotide sequence ID" value="NZ_AEUT02000001.1"/>
</dbReference>
<evidence type="ECO:0000313" key="2">
    <source>
        <dbReference type="Proteomes" id="UP000003732"/>
    </source>
</evidence>
<dbReference type="SUPFAM" id="SSF56784">
    <property type="entry name" value="HAD-like"/>
    <property type="match status" value="1"/>
</dbReference>
<dbReference type="HOGENOM" id="CLU_044146_0_2_9"/>
<reference evidence="1 2" key="1">
    <citation type="submission" date="2011-02" db="EMBL/GenBank/DDBJ databases">
        <authorList>
            <person name="Stanhope M.J."/>
            <person name="Durkin A.S."/>
            <person name="Hostetler J."/>
            <person name="Kim M."/>
            <person name="Radune D."/>
            <person name="Singh I."/>
            <person name="Town C.D."/>
        </authorList>
    </citation>
    <scope>NUCLEOTIDE SEQUENCE [LARGE SCALE GENOMIC DNA]</scope>
    <source>
        <strain evidence="1 2">NCFD 2020</strain>
    </source>
</reference>
<dbReference type="NCBIfam" id="TIGR01484">
    <property type="entry name" value="HAD-SF-IIB"/>
    <property type="match status" value="1"/>
</dbReference>
<dbReference type="GeneID" id="61421402"/>
<proteinExistence type="predicted"/>
<dbReference type="Gene3D" id="3.30.1240.10">
    <property type="match status" value="1"/>
</dbReference>
<gene>
    <name evidence="1" type="ORF">SPB_1794</name>
</gene>
<dbReference type="SFLD" id="SFLDG01140">
    <property type="entry name" value="C2.B:_Phosphomannomutase_and_P"/>
    <property type="match status" value="1"/>
</dbReference>
<dbReference type="Pfam" id="PF08282">
    <property type="entry name" value="Hydrolase_3"/>
    <property type="match status" value="1"/>
</dbReference>
<dbReference type="Proteomes" id="UP000003732">
    <property type="component" value="Unassembled WGS sequence"/>
</dbReference>
<dbReference type="PANTHER" id="PTHR10000:SF8">
    <property type="entry name" value="HAD SUPERFAMILY HYDROLASE-LIKE, TYPE 3"/>
    <property type="match status" value="1"/>
</dbReference>
<keyword evidence="1" id="KW-0378">Hydrolase</keyword>
<dbReference type="Gene3D" id="3.40.50.1000">
    <property type="entry name" value="HAD superfamily/HAD-like"/>
    <property type="match status" value="1"/>
</dbReference>
<dbReference type="NCBIfam" id="TIGR00099">
    <property type="entry name" value="Cof-subfamily"/>
    <property type="match status" value="1"/>
</dbReference>
<dbReference type="GO" id="GO:0016791">
    <property type="term" value="F:phosphatase activity"/>
    <property type="evidence" value="ECO:0007669"/>
    <property type="project" value="TreeGrafter"/>
</dbReference>